<evidence type="ECO:0000313" key="3">
    <source>
        <dbReference type="Proteomes" id="UP000023152"/>
    </source>
</evidence>
<feature type="transmembrane region" description="Helical" evidence="1">
    <location>
        <begin position="30"/>
        <end position="57"/>
    </location>
</feature>
<dbReference type="EMBL" id="ASPP01020458">
    <property type="protein sequence ID" value="ETO13675.1"/>
    <property type="molecule type" value="Genomic_DNA"/>
</dbReference>
<keyword evidence="1" id="KW-0472">Membrane</keyword>
<keyword evidence="1" id="KW-1133">Transmembrane helix</keyword>
<organism evidence="2 3">
    <name type="scientific">Reticulomyxa filosa</name>
    <dbReference type="NCBI Taxonomy" id="46433"/>
    <lineage>
        <taxon>Eukaryota</taxon>
        <taxon>Sar</taxon>
        <taxon>Rhizaria</taxon>
        <taxon>Retaria</taxon>
        <taxon>Foraminifera</taxon>
        <taxon>Monothalamids</taxon>
        <taxon>Reticulomyxidae</taxon>
        <taxon>Reticulomyxa</taxon>
    </lineage>
</organism>
<gene>
    <name evidence="2" type="ORF">RFI_23694</name>
</gene>
<proteinExistence type="predicted"/>
<accession>X6MKR9</accession>
<evidence type="ECO:0000313" key="2">
    <source>
        <dbReference type="EMBL" id="ETO13675.1"/>
    </source>
</evidence>
<comment type="caution">
    <text evidence="2">The sequence shown here is derived from an EMBL/GenBank/DDBJ whole genome shotgun (WGS) entry which is preliminary data.</text>
</comment>
<sequence length="219" mass="26389">MISPHFSKVNAYVKKALRLFSELEKKKKKLFFFFGFVFLWIILHMSFDCILLFFSLFNLKGEFQNKCIIKKDLFNFVSNINLEQQYQLMHLFKHFGNKVEKTIILQIWRNHNHIYYETGVKLKGYVLFTIAIWNYSIDLNLIYKIFKYYCEGNINETIGMLAAFEKWKCIENNEQKYKKKIKEKAIEYATGITTIHRLPFVERDKKTWITSQNMLALQK</sequence>
<dbReference type="AlphaFoldDB" id="X6MKR9"/>
<dbReference type="Proteomes" id="UP000023152">
    <property type="component" value="Unassembled WGS sequence"/>
</dbReference>
<keyword evidence="1" id="KW-0812">Transmembrane</keyword>
<name>X6MKR9_RETFI</name>
<evidence type="ECO:0000256" key="1">
    <source>
        <dbReference type="SAM" id="Phobius"/>
    </source>
</evidence>
<reference evidence="2 3" key="1">
    <citation type="journal article" date="2013" name="Curr. Biol.">
        <title>The Genome of the Foraminiferan Reticulomyxa filosa.</title>
        <authorList>
            <person name="Glockner G."/>
            <person name="Hulsmann N."/>
            <person name="Schleicher M."/>
            <person name="Noegel A.A."/>
            <person name="Eichinger L."/>
            <person name="Gallinger C."/>
            <person name="Pawlowski J."/>
            <person name="Sierra R."/>
            <person name="Euteneuer U."/>
            <person name="Pillet L."/>
            <person name="Moustafa A."/>
            <person name="Platzer M."/>
            <person name="Groth M."/>
            <person name="Szafranski K."/>
            <person name="Schliwa M."/>
        </authorList>
    </citation>
    <scope>NUCLEOTIDE SEQUENCE [LARGE SCALE GENOMIC DNA]</scope>
</reference>
<protein>
    <submittedName>
        <fullName evidence="2">Uncharacterized protein</fullName>
    </submittedName>
</protein>
<keyword evidence="3" id="KW-1185">Reference proteome</keyword>